<dbReference type="EMBL" id="CM042054">
    <property type="protein sequence ID" value="KAI3707060.1"/>
    <property type="molecule type" value="Genomic_DNA"/>
</dbReference>
<sequence length="1169" mass="132848">MESGGPVVVSVEDPVDDWNKGKVKGCTYKAFLGCNSKEFSGSANSVTCMYWLKEVEMAFESSECDVSQWVKFASQLLRGEALIWWNLTRSALTPEVLAKLTWPDVIEESLLIEDDFEAEKDERIAVGEKRKWEGPYRPIRQSISFGGGRANDSRRPVCFECREPGHMKWDCPKLVGGHRGNSVGSTARVEQPPRAPSRAFRMTTEEAKETDDVVSEIDGNSFGVDLLPTAIGGFDVVIGMDWFVRHKADIFCSKKMIQVPLPKNGVVTSYGEKGKRSNPIISSLKARKFLEKGYPSYLPYVVDANKEKKSVEDVEVVQDFPDVFLEDLLGLPSERQVEFQIDLTLGAAPIAHTLYRLAPTEMKEMMTQLQELLEKGFIRLSSSPWGASVLFVKKKDGSMRMCIDYRELNKVTVNNKYPLPRIDDLFDQLQGAGCFSKIDLRSGYHQVRVKKEDILKTAFQTRYDHYEFLVMPFGLTNAPAVFMDLMNRVCRPFLDKSVIIFIDDILIYSKDESEHGKHLREVVCGIKGWSKGGPGKDRGDDELGTSNKSDRDSKFLGLAGYYRRFIQDFSKIATPLTSLTRKNIKFLWTDAQEQAFQTLKRKLCEAPILSLPEGSKDFVIYSDASKMGLGCVLMQRGKVIAYASRQLKDHEKNYPTHDLELAAYIFDQKELSMRQRRWLELLKDYDCDLLYHPGKANVVANALNRRSYDGGVKMSLTRIDVVSSLLESIKSCQVEALKEENLKSEIMVKQGGLLAEDGRGLKLFQGRIWGLETELLVSGDEIGRGQLCEEVCHVPPSQSGAPKSVWKFATVVHSRVEVGQHHYGFCDEATKDLRVHDTIWVIVDRLTKSAHFLAMRETLTMEKLGELYIDEVVSRHGVPQSIVSDRDSRFTSNFWASLQKELGTRLNLSTAYHPQTDGQSERTIQTLEDMLRSCVIDFGGSWDLHLLLVELAYNNSYHSSIGMASFEALYGRKCRTPVCCLEAGEKQFTGPEIVQETVDKVKEIRERLKAAQDRQKSYADKKRRPVEFQVGDRVMLKVSPWKGIIRFGKRGKLSPRFLGPFVILEKVGLQAYRLDLPPEMDGIHPTFHVCYLRKCLAEKESVIPLTEIRVDNGNRCVEEPKAILESKVKKLRHKDVVMIKVQWKHHRGANVTWESEDDMKKRYPHLFKL</sequence>
<evidence type="ECO:0000313" key="1">
    <source>
        <dbReference type="EMBL" id="KAI3707060.1"/>
    </source>
</evidence>
<accession>A0ACB9AAV1</accession>
<keyword evidence="2" id="KW-1185">Reference proteome</keyword>
<reference evidence="1 2" key="2">
    <citation type="journal article" date="2022" name="Mol. Ecol. Resour.">
        <title>The genomes of chicory, endive, great burdock and yacon provide insights into Asteraceae paleo-polyploidization history and plant inulin production.</title>
        <authorList>
            <person name="Fan W."/>
            <person name="Wang S."/>
            <person name="Wang H."/>
            <person name="Wang A."/>
            <person name="Jiang F."/>
            <person name="Liu H."/>
            <person name="Zhao H."/>
            <person name="Xu D."/>
            <person name="Zhang Y."/>
        </authorList>
    </citation>
    <scope>NUCLEOTIDE SEQUENCE [LARGE SCALE GENOMIC DNA]</scope>
    <source>
        <strain evidence="2">cv. Niubang</strain>
    </source>
</reference>
<organism evidence="1 2">
    <name type="scientific">Arctium lappa</name>
    <name type="common">Greater burdock</name>
    <name type="synonym">Lappa major</name>
    <dbReference type="NCBI Taxonomy" id="4217"/>
    <lineage>
        <taxon>Eukaryota</taxon>
        <taxon>Viridiplantae</taxon>
        <taxon>Streptophyta</taxon>
        <taxon>Embryophyta</taxon>
        <taxon>Tracheophyta</taxon>
        <taxon>Spermatophyta</taxon>
        <taxon>Magnoliopsida</taxon>
        <taxon>eudicotyledons</taxon>
        <taxon>Gunneridae</taxon>
        <taxon>Pentapetalae</taxon>
        <taxon>asterids</taxon>
        <taxon>campanulids</taxon>
        <taxon>Asterales</taxon>
        <taxon>Asteraceae</taxon>
        <taxon>Carduoideae</taxon>
        <taxon>Cardueae</taxon>
        <taxon>Arctiinae</taxon>
        <taxon>Arctium</taxon>
    </lineage>
</organism>
<name>A0ACB9AAV1_ARCLA</name>
<evidence type="ECO:0000313" key="2">
    <source>
        <dbReference type="Proteomes" id="UP001055879"/>
    </source>
</evidence>
<proteinExistence type="predicted"/>
<dbReference type="Proteomes" id="UP001055879">
    <property type="component" value="Linkage Group LG08"/>
</dbReference>
<protein>
    <submittedName>
        <fullName evidence="1">Uncharacterized protein</fullName>
    </submittedName>
</protein>
<comment type="caution">
    <text evidence="1">The sequence shown here is derived from an EMBL/GenBank/DDBJ whole genome shotgun (WGS) entry which is preliminary data.</text>
</comment>
<gene>
    <name evidence="1" type="ORF">L6452_25248</name>
</gene>
<reference evidence="2" key="1">
    <citation type="journal article" date="2022" name="Mol. Ecol. Resour.">
        <title>The genomes of chicory, endive, great burdock and yacon provide insights into Asteraceae palaeo-polyploidization history and plant inulin production.</title>
        <authorList>
            <person name="Fan W."/>
            <person name="Wang S."/>
            <person name="Wang H."/>
            <person name="Wang A."/>
            <person name="Jiang F."/>
            <person name="Liu H."/>
            <person name="Zhao H."/>
            <person name="Xu D."/>
            <person name="Zhang Y."/>
        </authorList>
    </citation>
    <scope>NUCLEOTIDE SEQUENCE [LARGE SCALE GENOMIC DNA]</scope>
    <source>
        <strain evidence="2">cv. Niubang</strain>
    </source>
</reference>